<evidence type="ECO:0000259" key="1">
    <source>
        <dbReference type="PROSITE" id="PS51832"/>
    </source>
</evidence>
<proteinExistence type="predicted"/>
<evidence type="ECO:0000313" key="3">
    <source>
        <dbReference type="Proteomes" id="UP000706172"/>
    </source>
</evidence>
<dbReference type="PANTHER" id="PTHR45228">
    <property type="entry name" value="CYCLIC DI-GMP PHOSPHODIESTERASE TM_0186-RELATED"/>
    <property type="match status" value="1"/>
</dbReference>
<dbReference type="SUPFAM" id="SSF109604">
    <property type="entry name" value="HD-domain/PDEase-like"/>
    <property type="match status" value="1"/>
</dbReference>
<organism evidence="2 3">
    <name type="scientific">Desulfotignum balticum</name>
    <dbReference type="NCBI Taxonomy" id="115781"/>
    <lineage>
        <taxon>Bacteria</taxon>
        <taxon>Pseudomonadati</taxon>
        <taxon>Thermodesulfobacteriota</taxon>
        <taxon>Desulfobacteria</taxon>
        <taxon>Desulfobacterales</taxon>
        <taxon>Desulfobacteraceae</taxon>
        <taxon>Desulfotignum</taxon>
    </lineage>
</organism>
<reference evidence="2" key="1">
    <citation type="submission" date="2020-07" db="EMBL/GenBank/DDBJ databases">
        <title>Severe corrosion of carbon steel in oil field produced water can be linked to methanogenic archaea containing a special type of NiFe hydrogenase.</title>
        <authorList>
            <person name="Lahme S."/>
            <person name="Mand J."/>
            <person name="Longwell J."/>
            <person name="Smith R."/>
            <person name="Enning D."/>
        </authorList>
    </citation>
    <scope>NUCLEOTIDE SEQUENCE</scope>
    <source>
        <strain evidence="2">MIC098Bin6</strain>
    </source>
</reference>
<feature type="domain" description="HD-GYP" evidence="1">
    <location>
        <begin position="36"/>
        <end position="246"/>
    </location>
</feature>
<protein>
    <submittedName>
        <fullName evidence="2">HD domain-containing protein</fullName>
    </submittedName>
</protein>
<name>A0A931CV32_9BACT</name>
<dbReference type="SMART" id="SM00471">
    <property type="entry name" value="HDc"/>
    <property type="match status" value="1"/>
</dbReference>
<feature type="non-terminal residue" evidence="2">
    <location>
        <position position="1"/>
    </location>
</feature>
<dbReference type="AlphaFoldDB" id="A0A931CV32"/>
<dbReference type="InterPro" id="IPR037522">
    <property type="entry name" value="HD_GYP_dom"/>
</dbReference>
<dbReference type="InterPro" id="IPR052020">
    <property type="entry name" value="Cyclic_di-GMP/3'3'-cGAMP_PDE"/>
</dbReference>
<dbReference type="InterPro" id="IPR003607">
    <property type="entry name" value="HD/PDEase_dom"/>
</dbReference>
<dbReference type="CDD" id="cd00077">
    <property type="entry name" value="HDc"/>
    <property type="match status" value="1"/>
</dbReference>
<accession>A0A931CV32</accession>
<evidence type="ECO:0000313" key="2">
    <source>
        <dbReference type="EMBL" id="MBG0779917.1"/>
    </source>
</evidence>
<dbReference type="Gene3D" id="1.10.3210.10">
    <property type="entry name" value="Hypothetical protein af1432"/>
    <property type="match status" value="1"/>
</dbReference>
<dbReference type="Proteomes" id="UP000706172">
    <property type="component" value="Unassembled WGS sequence"/>
</dbReference>
<dbReference type="Pfam" id="PF13487">
    <property type="entry name" value="HD_5"/>
    <property type="match status" value="1"/>
</dbReference>
<dbReference type="EMBL" id="JACCQK010000496">
    <property type="protein sequence ID" value="MBG0779917.1"/>
    <property type="molecule type" value="Genomic_DNA"/>
</dbReference>
<sequence length="252" mass="28234">LFFNAYQKNVFKTLDLAKLDLYAQLINSLMVNKLQSTQMLVGSFRSCLSLVSYKDPETGNHLERMARYARLIARALAKEGHPGLTDEFIENLFLFAPLHDIGKIGIPDNILLKPGRLDEEEWKIMQTHSSKGKDIIDAIAGHLGLQSFEHLPLLQNISGSHHETIDGKGYPNQLKKDEIPIETQIVSVADIFDALTSHRSYKPAWSNAAAFKELMQLSGTKLNPDCIRVLIENAAAVKKIQKRFADDLSDHG</sequence>
<dbReference type="PROSITE" id="PS51832">
    <property type="entry name" value="HD_GYP"/>
    <property type="match status" value="1"/>
</dbReference>
<comment type="caution">
    <text evidence="2">The sequence shown here is derived from an EMBL/GenBank/DDBJ whole genome shotgun (WGS) entry which is preliminary data.</text>
</comment>
<dbReference type="PANTHER" id="PTHR45228:SF1">
    <property type="entry name" value="CYCLIC DI-GMP PHOSPHODIESTERASE TM_0186"/>
    <property type="match status" value="1"/>
</dbReference>
<gene>
    <name evidence="2" type="ORF">H0S81_08330</name>
</gene>